<gene>
    <name evidence="1" type="ORF">SAMN04515672_3464</name>
</gene>
<accession>A0A1G9D7U3</accession>
<protein>
    <submittedName>
        <fullName evidence="1">Uncharacterized protein</fullName>
    </submittedName>
</protein>
<evidence type="ECO:0000313" key="1">
    <source>
        <dbReference type="EMBL" id="SDK59990.1"/>
    </source>
</evidence>
<reference evidence="2" key="1">
    <citation type="submission" date="2016-10" db="EMBL/GenBank/DDBJ databases">
        <authorList>
            <person name="Varghese N."/>
            <person name="Submissions S."/>
        </authorList>
    </citation>
    <scope>NUCLEOTIDE SEQUENCE [LARGE SCALE GENOMIC DNA]</scope>
    <source>
        <strain evidence="2">B4,CECT 8067,JCM 17497</strain>
    </source>
</reference>
<evidence type="ECO:0000313" key="2">
    <source>
        <dbReference type="Proteomes" id="UP000198882"/>
    </source>
</evidence>
<dbReference type="Proteomes" id="UP000198882">
    <property type="component" value="Unassembled WGS sequence"/>
</dbReference>
<sequence length="107" mass="12119">MVLERDLEAVTAKRNDLPSAADVYDEGEDIPIEDVFDDAFVQARTEFETFDELVAASPSEAGSVEEFEKVSHGEWDEFVAESTEFDDEEAFVFAARDHWVAKRLQLV</sequence>
<organism evidence="1 2">
    <name type="scientific">Natronorubrum texcoconense</name>
    <dbReference type="NCBI Taxonomy" id="1095776"/>
    <lineage>
        <taxon>Archaea</taxon>
        <taxon>Methanobacteriati</taxon>
        <taxon>Methanobacteriota</taxon>
        <taxon>Stenosarchaea group</taxon>
        <taxon>Halobacteria</taxon>
        <taxon>Halobacteriales</taxon>
        <taxon>Natrialbaceae</taxon>
        <taxon>Natronorubrum</taxon>
    </lineage>
</organism>
<keyword evidence="2" id="KW-1185">Reference proteome</keyword>
<proteinExistence type="predicted"/>
<dbReference type="OrthoDB" id="178002at2157"/>
<dbReference type="RefSeq" id="WP_090309860.1">
    <property type="nucleotide sequence ID" value="NZ_FNFE01000005.1"/>
</dbReference>
<name>A0A1G9D7U3_9EURY</name>
<dbReference type="EMBL" id="FNFE01000005">
    <property type="protein sequence ID" value="SDK59990.1"/>
    <property type="molecule type" value="Genomic_DNA"/>
</dbReference>
<dbReference type="AlphaFoldDB" id="A0A1G9D7U3"/>